<feature type="compositionally biased region" description="Basic residues" evidence="1">
    <location>
        <begin position="15"/>
        <end position="33"/>
    </location>
</feature>
<evidence type="ECO:0000313" key="3">
    <source>
        <dbReference type="Proteomes" id="UP000044602"/>
    </source>
</evidence>
<feature type="region of interest" description="Disordered" evidence="1">
    <location>
        <begin position="1"/>
        <end position="63"/>
    </location>
</feature>
<evidence type="ECO:0000256" key="1">
    <source>
        <dbReference type="SAM" id="MobiDB-lite"/>
    </source>
</evidence>
<name>A0A0G4MS06_VERLO</name>
<feature type="non-terminal residue" evidence="2">
    <location>
        <position position="1"/>
    </location>
</feature>
<organism evidence="2 3">
    <name type="scientific">Verticillium longisporum</name>
    <name type="common">Verticillium dahliae var. longisporum</name>
    <dbReference type="NCBI Taxonomy" id="100787"/>
    <lineage>
        <taxon>Eukaryota</taxon>
        <taxon>Fungi</taxon>
        <taxon>Dikarya</taxon>
        <taxon>Ascomycota</taxon>
        <taxon>Pezizomycotina</taxon>
        <taxon>Sordariomycetes</taxon>
        <taxon>Hypocreomycetidae</taxon>
        <taxon>Glomerellales</taxon>
        <taxon>Plectosphaerellaceae</taxon>
        <taxon>Verticillium</taxon>
    </lineage>
</organism>
<evidence type="ECO:0000313" key="2">
    <source>
        <dbReference type="EMBL" id="CRK36835.1"/>
    </source>
</evidence>
<sequence length="100" mass="11830">QDLQRRPADPEARQRRPHLHLRPHKVSARHRQPHSQVEAARGEHGRLSPAPALPHRAARRCRHVRGRQRRALCRLRQRAQSGAVELPRQRTRRRQLRVLC</sequence>
<feature type="non-terminal residue" evidence="2">
    <location>
        <position position="100"/>
    </location>
</feature>
<feature type="compositionally biased region" description="Basic and acidic residues" evidence="1">
    <location>
        <begin position="1"/>
        <end position="14"/>
    </location>
</feature>
<gene>
    <name evidence="2" type="ORF">BN1708_020123</name>
</gene>
<dbReference type="Proteomes" id="UP000044602">
    <property type="component" value="Unassembled WGS sequence"/>
</dbReference>
<reference evidence="2 3" key="1">
    <citation type="submission" date="2015-05" db="EMBL/GenBank/DDBJ databases">
        <authorList>
            <person name="Wang D.B."/>
            <person name="Wang M."/>
        </authorList>
    </citation>
    <scope>NUCLEOTIDE SEQUENCE [LARGE SCALE GENOMIC DNA]</scope>
    <source>
        <strain evidence="2">VL1</strain>
    </source>
</reference>
<dbReference type="EMBL" id="CVQH01024395">
    <property type="protein sequence ID" value="CRK36835.1"/>
    <property type="molecule type" value="Genomic_DNA"/>
</dbReference>
<proteinExistence type="predicted"/>
<dbReference type="AlphaFoldDB" id="A0A0G4MS06"/>
<keyword evidence="3" id="KW-1185">Reference proteome</keyword>
<protein>
    <submittedName>
        <fullName evidence="2">Uncharacterized protein</fullName>
    </submittedName>
</protein>
<accession>A0A0G4MS06</accession>